<keyword evidence="1" id="KW-0378">Hydrolase</keyword>
<dbReference type="GO" id="GO:0008237">
    <property type="term" value="F:metallopeptidase activity"/>
    <property type="evidence" value="ECO:0007669"/>
    <property type="project" value="UniProtKB-KW"/>
</dbReference>
<comment type="caution">
    <text evidence="1">The sequence shown here is derived from an EMBL/GenBank/DDBJ whole genome shotgun (WGS) entry which is preliminary data.</text>
</comment>
<keyword evidence="1" id="KW-0645">Protease</keyword>
<evidence type="ECO:0000313" key="1">
    <source>
        <dbReference type="EMBL" id="GEX85186.1"/>
    </source>
</evidence>
<dbReference type="AlphaFoldDB" id="A0A699HFS1"/>
<reference evidence="1" key="1">
    <citation type="journal article" date="2019" name="Sci. Rep.">
        <title>Draft genome of Tanacetum cinerariifolium, the natural source of mosquito coil.</title>
        <authorList>
            <person name="Yamashiro T."/>
            <person name="Shiraishi A."/>
            <person name="Satake H."/>
            <person name="Nakayama K."/>
        </authorList>
    </citation>
    <scope>NUCLEOTIDE SEQUENCE</scope>
</reference>
<accession>A0A699HFS1</accession>
<sequence>MMAIVCWEGKKKKFLKCVCVCESDGVGWWGKGDADSVSFSMRNLPRPVIWLGNYTECVITAMSEVVVLCYLTCSLERSVRMDGIRVQDVLKEYNGPRYEIETRLMPMRINSPTSWVYLGSILSRIKLEEKRRTKCEREWRTRKKIFGVLYHPNPTAVFF</sequence>
<name>A0A699HFS1_TANCI</name>
<gene>
    <name evidence="1" type="ORF">Tci_357161</name>
</gene>
<keyword evidence="1" id="KW-0482">Metalloprotease</keyword>
<dbReference type="GO" id="GO:0006508">
    <property type="term" value="P:proteolysis"/>
    <property type="evidence" value="ECO:0007669"/>
    <property type="project" value="UniProtKB-KW"/>
</dbReference>
<organism evidence="1">
    <name type="scientific">Tanacetum cinerariifolium</name>
    <name type="common">Dalmatian daisy</name>
    <name type="synonym">Chrysanthemum cinerariifolium</name>
    <dbReference type="NCBI Taxonomy" id="118510"/>
    <lineage>
        <taxon>Eukaryota</taxon>
        <taxon>Viridiplantae</taxon>
        <taxon>Streptophyta</taxon>
        <taxon>Embryophyta</taxon>
        <taxon>Tracheophyta</taxon>
        <taxon>Spermatophyta</taxon>
        <taxon>Magnoliopsida</taxon>
        <taxon>eudicotyledons</taxon>
        <taxon>Gunneridae</taxon>
        <taxon>Pentapetalae</taxon>
        <taxon>asterids</taxon>
        <taxon>campanulids</taxon>
        <taxon>Asterales</taxon>
        <taxon>Asteraceae</taxon>
        <taxon>Asteroideae</taxon>
        <taxon>Anthemideae</taxon>
        <taxon>Anthemidinae</taxon>
        <taxon>Tanacetum</taxon>
    </lineage>
</organism>
<protein>
    <submittedName>
        <fullName evidence="1">Probable inactive ATP-dependent zinc metalloprotease FTSHI 1, chloroplastic</fullName>
    </submittedName>
</protein>
<proteinExistence type="predicted"/>
<dbReference type="EMBL" id="BKCJ010134380">
    <property type="protein sequence ID" value="GEX85186.1"/>
    <property type="molecule type" value="Genomic_DNA"/>
</dbReference>